<keyword evidence="9" id="KW-1185">Reference proteome</keyword>
<dbReference type="GO" id="GO:0000156">
    <property type="term" value="F:phosphorelay response regulator activity"/>
    <property type="evidence" value="ECO:0007669"/>
    <property type="project" value="TreeGrafter"/>
</dbReference>
<evidence type="ECO:0000259" key="7">
    <source>
        <dbReference type="PROSITE" id="PS50110"/>
    </source>
</evidence>
<evidence type="ECO:0000313" key="9">
    <source>
        <dbReference type="Proteomes" id="UP000186019"/>
    </source>
</evidence>
<dbReference type="RefSeq" id="WP_076531315.1">
    <property type="nucleotide sequence ID" value="NZ_FOAC01000001.1"/>
</dbReference>
<evidence type="ECO:0000313" key="8">
    <source>
        <dbReference type="EMBL" id="SIR97644.1"/>
    </source>
</evidence>
<dbReference type="EMBL" id="FTNV01000001">
    <property type="protein sequence ID" value="SIR97644.1"/>
    <property type="molecule type" value="Genomic_DNA"/>
</dbReference>
<dbReference type="GO" id="GO:0000976">
    <property type="term" value="F:transcription cis-regulatory region binding"/>
    <property type="evidence" value="ECO:0007669"/>
    <property type="project" value="TreeGrafter"/>
</dbReference>
<dbReference type="AlphaFoldDB" id="A0A1N7FBH3"/>
<keyword evidence="5" id="KW-0804">Transcription</keyword>
<keyword evidence="2" id="KW-0902">Two-component regulatory system</keyword>
<protein>
    <submittedName>
        <fullName evidence="8">Response regulator receiver domain-containing protein</fullName>
    </submittedName>
</protein>
<keyword evidence="4" id="KW-0238">DNA-binding</keyword>
<dbReference type="InterPro" id="IPR011006">
    <property type="entry name" value="CheY-like_superfamily"/>
</dbReference>
<dbReference type="SMART" id="SM00448">
    <property type="entry name" value="REC"/>
    <property type="match status" value="1"/>
</dbReference>
<sequence>MKILAVDDDPIILELLTEVLKVAGFTNLTVCESAHDALAAIDHANTPFDCLLFDIQMPKMDGIQLVSAVRKLPAYKITPILMITAMTERSYIDSAFAAGATDYITKPFEVGEVSARLNLIQDLVTERHQKTDLNPVESVRKATSIVSPEDFQARLTLSDIDGFIDYIALENYLLQISQLSLFGMQAFGVVIPDAERMFRSSSLYEYHAAITDIAEGVSDSLKPRRFFISHAGAGQFICVLIEGSSIDPHALEADLHDRLHEMDLHFCDGRPLMVSPVVGEPLALQMKSRRNVVSTLVRALSLAEAAARTPRSESTTTGSPLNKLFGF</sequence>
<dbReference type="PANTHER" id="PTHR48111:SF1">
    <property type="entry name" value="TWO-COMPONENT RESPONSE REGULATOR ORR33"/>
    <property type="match status" value="1"/>
</dbReference>
<dbReference type="GO" id="GO:0005829">
    <property type="term" value="C:cytosol"/>
    <property type="evidence" value="ECO:0007669"/>
    <property type="project" value="TreeGrafter"/>
</dbReference>
<organism evidence="8 9">
    <name type="scientific">Roseovarius nanhaiticus</name>
    <dbReference type="NCBI Taxonomy" id="573024"/>
    <lineage>
        <taxon>Bacteria</taxon>
        <taxon>Pseudomonadati</taxon>
        <taxon>Pseudomonadota</taxon>
        <taxon>Alphaproteobacteria</taxon>
        <taxon>Rhodobacterales</taxon>
        <taxon>Roseobacteraceae</taxon>
        <taxon>Roseovarius</taxon>
    </lineage>
</organism>
<dbReference type="PANTHER" id="PTHR48111">
    <property type="entry name" value="REGULATOR OF RPOS"/>
    <property type="match status" value="1"/>
</dbReference>
<evidence type="ECO:0000256" key="3">
    <source>
        <dbReference type="ARBA" id="ARBA00023015"/>
    </source>
</evidence>
<evidence type="ECO:0000256" key="5">
    <source>
        <dbReference type="ARBA" id="ARBA00023163"/>
    </source>
</evidence>
<feature type="domain" description="Response regulatory" evidence="7">
    <location>
        <begin position="2"/>
        <end position="121"/>
    </location>
</feature>
<dbReference type="Pfam" id="PF00072">
    <property type="entry name" value="Response_reg"/>
    <property type="match status" value="1"/>
</dbReference>
<keyword evidence="1 6" id="KW-0597">Phosphoprotein</keyword>
<dbReference type="InterPro" id="IPR039420">
    <property type="entry name" value="WalR-like"/>
</dbReference>
<name>A0A1N7FBH3_9RHOB</name>
<keyword evidence="3" id="KW-0805">Transcription regulation</keyword>
<proteinExistence type="predicted"/>
<dbReference type="InterPro" id="IPR001789">
    <property type="entry name" value="Sig_transdc_resp-reg_receiver"/>
</dbReference>
<dbReference type="Proteomes" id="UP000186019">
    <property type="component" value="Unassembled WGS sequence"/>
</dbReference>
<evidence type="ECO:0000256" key="6">
    <source>
        <dbReference type="PROSITE-ProRule" id="PRU00169"/>
    </source>
</evidence>
<feature type="modified residue" description="4-aspartylphosphate" evidence="6">
    <location>
        <position position="54"/>
    </location>
</feature>
<dbReference type="SUPFAM" id="SSF52172">
    <property type="entry name" value="CheY-like"/>
    <property type="match status" value="1"/>
</dbReference>
<reference evidence="8 9" key="1">
    <citation type="submission" date="2017-01" db="EMBL/GenBank/DDBJ databases">
        <authorList>
            <person name="Mah S.A."/>
            <person name="Swanson W.J."/>
            <person name="Moy G.W."/>
            <person name="Vacquier V.D."/>
        </authorList>
    </citation>
    <scope>NUCLEOTIDE SEQUENCE [LARGE SCALE GENOMIC DNA]</scope>
    <source>
        <strain evidence="8 9">DSM 29590</strain>
    </source>
</reference>
<evidence type="ECO:0000256" key="4">
    <source>
        <dbReference type="ARBA" id="ARBA00023125"/>
    </source>
</evidence>
<accession>A0A1N7FBH3</accession>
<dbReference type="GO" id="GO:0032993">
    <property type="term" value="C:protein-DNA complex"/>
    <property type="evidence" value="ECO:0007669"/>
    <property type="project" value="TreeGrafter"/>
</dbReference>
<dbReference type="GO" id="GO:0006355">
    <property type="term" value="P:regulation of DNA-templated transcription"/>
    <property type="evidence" value="ECO:0007669"/>
    <property type="project" value="TreeGrafter"/>
</dbReference>
<evidence type="ECO:0000256" key="1">
    <source>
        <dbReference type="ARBA" id="ARBA00022553"/>
    </source>
</evidence>
<dbReference type="PROSITE" id="PS50110">
    <property type="entry name" value="RESPONSE_REGULATORY"/>
    <property type="match status" value="1"/>
</dbReference>
<dbReference type="STRING" id="573024.SAMN05216208_1235"/>
<gene>
    <name evidence="8" type="ORF">SAMN05421666_0901</name>
</gene>
<evidence type="ECO:0000256" key="2">
    <source>
        <dbReference type="ARBA" id="ARBA00023012"/>
    </source>
</evidence>
<dbReference type="Gene3D" id="3.40.50.2300">
    <property type="match status" value="1"/>
</dbReference>